<evidence type="ECO:0000256" key="1">
    <source>
        <dbReference type="SAM" id="Phobius"/>
    </source>
</evidence>
<evidence type="ECO:0000313" key="2">
    <source>
        <dbReference type="EMBL" id="MED6149391.1"/>
    </source>
</evidence>
<name>A0ABU6TKU3_9FABA</name>
<reference evidence="2 3" key="1">
    <citation type="journal article" date="2023" name="Plants (Basel)">
        <title>Bridging the Gap: Combining Genomics and Transcriptomics Approaches to Understand Stylosanthes scabra, an Orphan Legume from the Brazilian Caatinga.</title>
        <authorList>
            <person name="Ferreira-Neto J.R.C."/>
            <person name="da Silva M.D."/>
            <person name="Binneck E."/>
            <person name="de Melo N.F."/>
            <person name="da Silva R.H."/>
            <person name="de Melo A.L.T.M."/>
            <person name="Pandolfi V."/>
            <person name="Bustamante F.O."/>
            <person name="Brasileiro-Vidal A.C."/>
            <person name="Benko-Iseppon A.M."/>
        </authorList>
    </citation>
    <scope>NUCLEOTIDE SEQUENCE [LARGE SCALE GENOMIC DNA]</scope>
    <source>
        <tissue evidence="2">Leaves</tissue>
    </source>
</reference>
<keyword evidence="3" id="KW-1185">Reference proteome</keyword>
<sequence>MPCHHYSLFFNYRLPFSFKHHKAFFLCIPSSVLISFGCILMLLCLAVTIDFRDTKLLGNDLVAFIKVKTIDTMWYCIPSLVLLQNLHMLKRVMHCMVADRNNDPQLANYIGSSVLVSWSWVEVWMILATSPKEKEWVKDKVKTVPLMLGFW</sequence>
<keyword evidence="1" id="KW-0472">Membrane</keyword>
<proteinExistence type="predicted"/>
<keyword evidence="1" id="KW-0812">Transmembrane</keyword>
<organism evidence="2 3">
    <name type="scientific">Stylosanthes scabra</name>
    <dbReference type="NCBI Taxonomy" id="79078"/>
    <lineage>
        <taxon>Eukaryota</taxon>
        <taxon>Viridiplantae</taxon>
        <taxon>Streptophyta</taxon>
        <taxon>Embryophyta</taxon>
        <taxon>Tracheophyta</taxon>
        <taxon>Spermatophyta</taxon>
        <taxon>Magnoliopsida</taxon>
        <taxon>eudicotyledons</taxon>
        <taxon>Gunneridae</taxon>
        <taxon>Pentapetalae</taxon>
        <taxon>rosids</taxon>
        <taxon>fabids</taxon>
        <taxon>Fabales</taxon>
        <taxon>Fabaceae</taxon>
        <taxon>Papilionoideae</taxon>
        <taxon>50 kb inversion clade</taxon>
        <taxon>dalbergioids sensu lato</taxon>
        <taxon>Dalbergieae</taxon>
        <taxon>Pterocarpus clade</taxon>
        <taxon>Stylosanthes</taxon>
    </lineage>
</organism>
<accession>A0ABU6TKU3</accession>
<dbReference type="Proteomes" id="UP001341840">
    <property type="component" value="Unassembled WGS sequence"/>
</dbReference>
<gene>
    <name evidence="2" type="ORF">PIB30_061886</name>
</gene>
<dbReference type="EMBL" id="JASCZI010091188">
    <property type="protein sequence ID" value="MED6149391.1"/>
    <property type="molecule type" value="Genomic_DNA"/>
</dbReference>
<feature type="transmembrane region" description="Helical" evidence="1">
    <location>
        <begin position="23"/>
        <end position="49"/>
    </location>
</feature>
<comment type="caution">
    <text evidence="2">The sequence shown here is derived from an EMBL/GenBank/DDBJ whole genome shotgun (WGS) entry which is preliminary data.</text>
</comment>
<evidence type="ECO:0000313" key="3">
    <source>
        <dbReference type="Proteomes" id="UP001341840"/>
    </source>
</evidence>
<keyword evidence="1" id="KW-1133">Transmembrane helix</keyword>
<protein>
    <submittedName>
        <fullName evidence="2">Uncharacterized protein</fullName>
    </submittedName>
</protein>